<evidence type="ECO:0000313" key="2">
    <source>
        <dbReference type="EMBL" id="MBJ8341719.1"/>
    </source>
</evidence>
<evidence type="ECO:0000256" key="1">
    <source>
        <dbReference type="SAM" id="MobiDB-lite"/>
    </source>
</evidence>
<keyword evidence="3" id="KW-1185">Reference proteome</keyword>
<dbReference type="Proteomes" id="UP000655868">
    <property type="component" value="Unassembled WGS sequence"/>
</dbReference>
<accession>A0A934NUW3</accession>
<comment type="caution">
    <text evidence="2">The sequence shown here is derived from an EMBL/GenBank/DDBJ whole genome shotgun (WGS) entry which is preliminary data.</text>
</comment>
<dbReference type="AlphaFoldDB" id="A0A934NUW3"/>
<proteinExistence type="predicted"/>
<feature type="region of interest" description="Disordered" evidence="1">
    <location>
        <begin position="52"/>
        <end position="85"/>
    </location>
</feature>
<organism evidence="2 3">
    <name type="scientific">Antrihabitans stalagmiti</name>
    <dbReference type="NCBI Taxonomy" id="2799499"/>
    <lineage>
        <taxon>Bacteria</taxon>
        <taxon>Bacillati</taxon>
        <taxon>Actinomycetota</taxon>
        <taxon>Actinomycetes</taxon>
        <taxon>Mycobacteriales</taxon>
        <taxon>Nocardiaceae</taxon>
        <taxon>Antrihabitans</taxon>
    </lineage>
</organism>
<sequence length="85" mass="8595">MLVLTLVLAAVGFGLLIISLMTGSVVWAWGCIAACVVGALLLLASALTTRGGPDATVSSGTGAVDLTKPAPDRRKKGRHSRPPLG</sequence>
<dbReference type="EMBL" id="JAEMNV010000008">
    <property type="protein sequence ID" value="MBJ8341719.1"/>
    <property type="molecule type" value="Genomic_DNA"/>
</dbReference>
<gene>
    <name evidence="2" type="ORF">JGU71_22800</name>
</gene>
<evidence type="ECO:0008006" key="4">
    <source>
        <dbReference type="Google" id="ProtNLM"/>
    </source>
</evidence>
<dbReference type="RefSeq" id="WP_199706965.1">
    <property type="nucleotide sequence ID" value="NZ_JAEMNV010000008.1"/>
</dbReference>
<protein>
    <recommendedName>
        <fullName evidence="4">DUF2207 domain-containing protein</fullName>
    </recommendedName>
</protein>
<evidence type="ECO:0000313" key="3">
    <source>
        <dbReference type="Proteomes" id="UP000655868"/>
    </source>
</evidence>
<feature type="compositionally biased region" description="Basic residues" evidence="1">
    <location>
        <begin position="73"/>
        <end position="85"/>
    </location>
</feature>
<reference evidence="2" key="1">
    <citation type="submission" date="2020-12" db="EMBL/GenBank/DDBJ databases">
        <title>Antrihabitans popcorni sp. nov. and Antrihabitans auranticaus sp. nov., isolated from a larva cave.</title>
        <authorList>
            <person name="Lee S.D."/>
            <person name="Kim I.S."/>
        </authorList>
    </citation>
    <scope>NUCLEOTIDE SEQUENCE</scope>
    <source>
        <strain evidence="2">YC3-6</strain>
    </source>
</reference>
<name>A0A934NUW3_9NOCA</name>